<accession>X0VS05</accession>
<reference evidence="1" key="1">
    <citation type="journal article" date="2014" name="Front. Microbiol.">
        <title>High frequency of phylogenetically diverse reductive dehalogenase-homologous genes in deep subseafloor sedimentary metagenomes.</title>
        <authorList>
            <person name="Kawai M."/>
            <person name="Futagami T."/>
            <person name="Toyoda A."/>
            <person name="Takaki Y."/>
            <person name="Nishi S."/>
            <person name="Hori S."/>
            <person name="Arai W."/>
            <person name="Tsubouchi T."/>
            <person name="Morono Y."/>
            <person name="Uchiyama I."/>
            <person name="Ito T."/>
            <person name="Fujiyama A."/>
            <person name="Inagaki F."/>
            <person name="Takami H."/>
        </authorList>
    </citation>
    <scope>NUCLEOTIDE SEQUENCE</scope>
    <source>
        <strain evidence="1">Expedition CK06-06</strain>
    </source>
</reference>
<dbReference type="EMBL" id="BARS01039636">
    <property type="protein sequence ID" value="GAG21204.1"/>
    <property type="molecule type" value="Genomic_DNA"/>
</dbReference>
<gene>
    <name evidence="1" type="ORF">S01H1_60514</name>
</gene>
<organism evidence="1">
    <name type="scientific">marine sediment metagenome</name>
    <dbReference type="NCBI Taxonomy" id="412755"/>
    <lineage>
        <taxon>unclassified sequences</taxon>
        <taxon>metagenomes</taxon>
        <taxon>ecological metagenomes</taxon>
    </lineage>
</organism>
<name>X0VS05_9ZZZZ</name>
<dbReference type="AlphaFoldDB" id="X0VS05"/>
<sequence>MESQSMCTKCVLPSSTPGIEFDRNGICNYCDTHMPVKVQGEEKLKESLDAFRGAGEKYDCLVCISGGRDSTYTLWKLVSDYKMGVLAFNYMNPFSSEQARANMQNALNILGVDCVGWEFPNDVQRRATRKAPEAWSHRPSSTTIPIVCAHCKTWWPRAFQIARDNNVSLIVIGSNPLETAS</sequence>
<protein>
    <submittedName>
        <fullName evidence="1">Uncharacterized protein</fullName>
    </submittedName>
</protein>
<evidence type="ECO:0000313" key="1">
    <source>
        <dbReference type="EMBL" id="GAG21204.1"/>
    </source>
</evidence>
<comment type="caution">
    <text evidence="1">The sequence shown here is derived from an EMBL/GenBank/DDBJ whole genome shotgun (WGS) entry which is preliminary data.</text>
</comment>
<dbReference type="Gene3D" id="3.40.50.620">
    <property type="entry name" value="HUPs"/>
    <property type="match status" value="1"/>
</dbReference>
<feature type="non-terminal residue" evidence="1">
    <location>
        <position position="181"/>
    </location>
</feature>
<dbReference type="InterPro" id="IPR014729">
    <property type="entry name" value="Rossmann-like_a/b/a_fold"/>
</dbReference>
<dbReference type="SUPFAM" id="SSF52402">
    <property type="entry name" value="Adenine nucleotide alpha hydrolases-like"/>
    <property type="match status" value="1"/>
</dbReference>
<proteinExistence type="predicted"/>